<evidence type="ECO:0000256" key="3">
    <source>
        <dbReference type="ARBA" id="ARBA00023014"/>
    </source>
</evidence>
<evidence type="ECO:0000256" key="1">
    <source>
        <dbReference type="ARBA" id="ARBA00022714"/>
    </source>
</evidence>
<dbReference type="InterPro" id="IPR010211">
    <property type="entry name" value="Redox-sen_tscrpt-act_SoxR"/>
</dbReference>
<dbReference type="GO" id="GO:0051537">
    <property type="term" value="F:2 iron, 2 sulfur cluster binding"/>
    <property type="evidence" value="ECO:0007669"/>
    <property type="project" value="UniProtKB-KW"/>
</dbReference>
<evidence type="ECO:0000259" key="5">
    <source>
        <dbReference type="PROSITE" id="PS50937"/>
    </source>
</evidence>
<keyword evidence="1" id="KW-0479">Metal-binding</keyword>
<dbReference type="NCBIfam" id="TIGR01950">
    <property type="entry name" value="SoxR"/>
    <property type="match status" value="1"/>
</dbReference>
<protein>
    <submittedName>
        <fullName evidence="6">MerR family transcriptional regulator, redox-sensitive transcriptional activator SoxR</fullName>
    </submittedName>
</protein>
<dbReference type="RefSeq" id="WP_090520674.1">
    <property type="nucleotide sequence ID" value="NZ_FNAH01000001.1"/>
</dbReference>
<dbReference type="SMART" id="SM00422">
    <property type="entry name" value="HTH_MERR"/>
    <property type="match status" value="1"/>
</dbReference>
<dbReference type="AlphaFoldDB" id="A0A1G6UQ23"/>
<dbReference type="InterPro" id="IPR000551">
    <property type="entry name" value="MerR-type_HTH_dom"/>
</dbReference>
<dbReference type="PANTHER" id="PTHR30204">
    <property type="entry name" value="REDOX-CYCLING DRUG-SENSING TRANSCRIPTIONAL ACTIVATOR SOXR"/>
    <property type="match status" value="1"/>
</dbReference>
<dbReference type="PROSITE" id="PS50937">
    <property type="entry name" value="HTH_MERR_2"/>
    <property type="match status" value="1"/>
</dbReference>
<evidence type="ECO:0000313" key="7">
    <source>
        <dbReference type="Proteomes" id="UP000199344"/>
    </source>
</evidence>
<dbReference type="Gene3D" id="1.10.1660.10">
    <property type="match status" value="1"/>
</dbReference>
<dbReference type="EMBL" id="FNAH01000001">
    <property type="protein sequence ID" value="SDD43344.1"/>
    <property type="molecule type" value="Genomic_DNA"/>
</dbReference>
<dbReference type="PRINTS" id="PR00040">
    <property type="entry name" value="HTHMERR"/>
</dbReference>
<name>A0A1G6UQ23_9RHOB</name>
<organism evidence="6 7">
    <name type="scientific">Paracoccus isoporae</name>
    <dbReference type="NCBI Taxonomy" id="591205"/>
    <lineage>
        <taxon>Bacteria</taxon>
        <taxon>Pseudomonadati</taxon>
        <taxon>Pseudomonadota</taxon>
        <taxon>Alphaproteobacteria</taxon>
        <taxon>Rhodobacterales</taxon>
        <taxon>Paracoccaceae</taxon>
        <taxon>Paracoccus</taxon>
    </lineage>
</organism>
<gene>
    <name evidence="6" type="ORF">SAMN05421538_101602</name>
</gene>
<feature type="domain" description="HTH merR-type" evidence="5">
    <location>
        <begin position="14"/>
        <end position="82"/>
    </location>
</feature>
<evidence type="ECO:0000313" key="6">
    <source>
        <dbReference type="EMBL" id="SDD43344.1"/>
    </source>
</evidence>
<dbReference type="InterPro" id="IPR047057">
    <property type="entry name" value="MerR_fam"/>
</dbReference>
<dbReference type="InterPro" id="IPR009061">
    <property type="entry name" value="DNA-bd_dom_put_sf"/>
</dbReference>
<dbReference type="Proteomes" id="UP000199344">
    <property type="component" value="Unassembled WGS sequence"/>
</dbReference>
<keyword evidence="1" id="KW-0001">2Fe-2S</keyword>
<keyword evidence="2" id="KW-0408">Iron</keyword>
<dbReference type="GO" id="GO:0003677">
    <property type="term" value="F:DNA binding"/>
    <property type="evidence" value="ECO:0007669"/>
    <property type="project" value="UniProtKB-KW"/>
</dbReference>
<reference evidence="6 7" key="1">
    <citation type="submission" date="2016-10" db="EMBL/GenBank/DDBJ databases">
        <authorList>
            <person name="de Groot N.N."/>
        </authorList>
    </citation>
    <scope>NUCLEOTIDE SEQUENCE [LARGE SCALE GENOMIC DNA]</scope>
    <source>
        <strain evidence="6 7">DSM 22220</strain>
    </source>
</reference>
<dbReference type="Pfam" id="PF13411">
    <property type="entry name" value="MerR_1"/>
    <property type="match status" value="1"/>
</dbReference>
<evidence type="ECO:0000256" key="2">
    <source>
        <dbReference type="ARBA" id="ARBA00023004"/>
    </source>
</evidence>
<dbReference type="PANTHER" id="PTHR30204:SF0">
    <property type="entry name" value="REDOX-SENSITIVE TRANSCRIPTIONAL ACTIVATOR SOXR"/>
    <property type="match status" value="1"/>
</dbReference>
<keyword evidence="4" id="KW-0238">DNA-binding</keyword>
<dbReference type="STRING" id="591205.SAMN05421538_101602"/>
<evidence type="ECO:0000256" key="4">
    <source>
        <dbReference type="ARBA" id="ARBA00023125"/>
    </source>
</evidence>
<proteinExistence type="predicted"/>
<dbReference type="SUPFAM" id="SSF46955">
    <property type="entry name" value="Putative DNA-binding domain"/>
    <property type="match status" value="1"/>
</dbReference>
<dbReference type="GO" id="GO:0006979">
    <property type="term" value="P:response to oxidative stress"/>
    <property type="evidence" value="ECO:0007669"/>
    <property type="project" value="InterPro"/>
</dbReference>
<keyword evidence="3" id="KW-0411">Iron-sulfur</keyword>
<keyword evidence="7" id="KW-1185">Reference proteome</keyword>
<dbReference type="GO" id="GO:0003700">
    <property type="term" value="F:DNA-binding transcription factor activity"/>
    <property type="evidence" value="ECO:0007669"/>
    <property type="project" value="InterPro"/>
</dbReference>
<accession>A0A1G6UQ23</accession>
<sequence>MSFENSGTRRPPPMLSVGALAKRSGFSVSAIHFYEREGLIRATRNGANHRRYTRAALRVLAIIRAGQRAGIPLAEIRQAIAPALDGLPLNRDQWGRISAAWRDDLDRRIETLSLMRERLAGCIQCGCLSHDQCPIFNENDRAAAWGPGAHRLGAEAEAGRR</sequence>